<evidence type="ECO:0000256" key="1">
    <source>
        <dbReference type="SAM" id="MobiDB-lite"/>
    </source>
</evidence>
<reference evidence="2 3" key="1">
    <citation type="submission" date="2018-11" db="EMBL/GenBank/DDBJ databases">
        <title>Flavobacterium sp. nov., YIM 102796 draft genome.</title>
        <authorList>
            <person name="Li G."/>
            <person name="Jiang Y."/>
        </authorList>
    </citation>
    <scope>NUCLEOTIDE SEQUENCE [LARGE SCALE GENOMIC DNA]</scope>
    <source>
        <strain evidence="2 3">YIM 102796</strain>
    </source>
</reference>
<dbReference type="EMBL" id="RQTJ01000008">
    <property type="protein sequence ID" value="RRA95564.1"/>
    <property type="molecule type" value="Genomic_DNA"/>
</dbReference>
<dbReference type="RefSeq" id="WP_124898889.1">
    <property type="nucleotide sequence ID" value="NZ_RQTJ01000008.1"/>
</dbReference>
<comment type="caution">
    <text evidence="2">The sequence shown here is derived from an EMBL/GenBank/DDBJ whole genome shotgun (WGS) entry which is preliminary data.</text>
</comment>
<evidence type="ECO:0008006" key="4">
    <source>
        <dbReference type="Google" id="ProtNLM"/>
    </source>
</evidence>
<accession>A0A3P1B3K0</accession>
<keyword evidence="3" id="KW-1185">Reference proteome</keyword>
<evidence type="ECO:0000313" key="3">
    <source>
        <dbReference type="Proteomes" id="UP000268372"/>
    </source>
</evidence>
<feature type="region of interest" description="Disordered" evidence="1">
    <location>
        <begin position="207"/>
        <end position="234"/>
    </location>
</feature>
<dbReference type="PROSITE" id="PS51257">
    <property type="entry name" value="PROKAR_LIPOPROTEIN"/>
    <property type="match status" value="1"/>
</dbReference>
<evidence type="ECO:0000313" key="2">
    <source>
        <dbReference type="EMBL" id="RRA95564.1"/>
    </source>
</evidence>
<dbReference type="AlphaFoldDB" id="A0A3P1B3K0"/>
<name>A0A3P1B3K0_9FLAO</name>
<protein>
    <recommendedName>
        <fullName evidence="4">Lipoprotein</fullName>
    </recommendedName>
</protein>
<dbReference type="Proteomes" id="UP000268372">
    <property type="component" value="Unassembled WGS sequence"/>
</dbReference>
<proteinExistence type="predicted"/>
<sequence>MKTKAHFKLFYLAILTPIFLLIGCEKEDFLDDLSEKNTSTELNSFIGKKLENPYSVTNMRKAYNNLMNNSKSKQKNDQAIGNESDIKVTDLYVRFFIEDADQLEKLEADSLNFSILPLDYEILKEGDLEIEEKDLEGEGYWLYTSVPVRYQLPGEIKHEILEELFLPELEDDQDEDENTRQRSNYLKSAFSASFLEELEDESLRLTGNLEEANEESDNSIKARKPKRRPQGHIRVQNTTTGAIDPVIGVKVKVRRWFKWGKGYTDNNGFYSVDNTFRRDVNYEVVFKNSRGFKIWPSMISVSSGRYSGGKHGSGGHSITFSTNSKGWRFSTVNNATVHYNNYCDQFGIGKPHNNLRIVAQDKTGSSSAPMLRRVWGKVGFTTNSQLVTFLSKANGITIAANSLWIVTKLILPDVIIKAAPSQGTAGVFETTFHELAHASHCKQVGSAYWIKYINYIITYGAYGDGHGMNNGVVAVGEMWGYHMGYFLTLQHFGNNNPIVRPVAMENFTPFSRPDNRDIVRPRDATNRIFRMEGWIPVGIIHDLMDNNADVVRAGFTDNVSGYTLSQIFGALQANVQTPQAFRNRLLSNNGNWQQTQVNQLFEAYFYN</sequence>
<feature type="compositionally biased region" description="Basic residues" evidence="1">
    <location>
        <begin position="221"/>
        <end position="231"/>
    </location>
</feature>
<dbReference type="OrthoDB" id="1489647at2"/>
<organism evidence="2 3">
    <name type="scientific">Paenimyroides viscosum</name>
    <dbReference type="NCBI Taxonomy" id="2488729"/>
    <lineage>
        <taxon>Bacteria</taxon>
        <taxon>Pseudomonadati</taxon>
        <taxon>Bacteroidota</taxon>
        <taxon>Flavobacteriia</taxon>
        <taxon>Flavobacteriales</taxon>
        <taxon>Flavobacteriaceae</taxon>
        <taxon>Paenimyroides</taxon>
    </lineage>
</organism>
<gene>
    <name evidence="2" type="ORF">EG242_05445</name>
</gene>